<dbReference type="InterPro" id="IPR011453">
    <property type="entry name" value="DUF1559"/>
</dbReference>
<sequence>MKMLLRFTLIELLVVIAIIAILAAMLLPALSKAREKARQISCTSNLKQIALGVIMYAGDNTDSFPATYWTGQPSVTFPYKDINGATMTRTDRPYHYPIYEYVGDVKTFVCPSQSTTHSPAINAQYGYSVMLSSYFKVMTSVDKPTQYMLGGDGTWFYWDDYACYSRIARRHNSTTTCNFYTPDGHVESLKKEVIFADSPRNRFSPNCATWKKDAVAAVVTD</sequence>
<dbReference type="SUPFAM" id="SSF54523">
    <property type="entry name" value="Pili subunits"/>
    <property type="match status" value="1"/>
</dbReference>
<dbReference type="GO" id="GO:0015628">
    <property type="term" value="P:protein secretion by the type II secretion system"/>
    <property type="evidence" value="ECO:0007669"/>
    <property type="project" value="InterPro"/>
</dbReference>
<reference evidence="3" key="1">
    <citation type="submission" date="2023-07" db="EMBL/GenBank/DDBJ databases">
        <title>Genomic Encyclopedia of Type Strains, Phase IV (KMG-IV): sequencing the most valuable type-strain genomes for metagenomic binning, comparative biology and taxonomic classification.</title>
        <authorList>
            <person name="Goeker M."/>
        </authorList>
    </citation>
    <scope>NUCLEOTIDE SEQUENCE</scope>
    <source>
        <strain evidence="3">DSM 24202</strain>
    </source>
</reference>
<dbReference type="PRINTS" id="PR00813">
    <property type="entry name" value="BCTERIALGSPG"/>
</dbReference>
<evidence type="ECO:0000256" key="1">
    <source>
        <dbReference type="ARBA" id="ARBA00022481"/>
    </source>
</evidence>
<evidence type="ECO:0000313" key="3">
    <source>
        <dbReference type="EMBL" id="MDQ0291469.1"/>
    </source>
</evidence>
<proteinExistence type="predicted"/>
<dbReference type="RefSeq" id="WP_307264294.1">
    <property type="nucleotide sequence ID" value="NZ_JAUSVL010000001.1"/>
</dbReference>
<dbReference type="GO" id="GO:0015627">
    <property type="term" value="C:type II protein secretion system complex"/>
    <property type="evidence" value="ECO:0007669"/>
    <property type="project" value="InterPro"/>
</dbReference>
<dbReference type="PANTHER" id="PTHR30093:SF2">
    <property type="entry name" value="TYPE II SECRETION SYSTEM PROTEIN H"/>
    <property type="match status" value="1"/>
</dbReference>
<dbReference type="Pfam" id="PF07963">
    <property type="entry name" value="N_methyl"/>
    <property type="match status" value="1"/>
</dbReference>
<protein>
    <submittedName>
        <fullName evidence="3">Prepilin-type N-terminal cleavage/methylation domain-containing protein</fullName>
    </submittedName>
</protein>
<dbReference type="NCBIfam" id="TIGR02532">
    <property type="entry name" value="IV_pilin_GFxxxE"/>
    <property type="match status" value="1"/>
</dbReference>
<dbReference type="InterPro" id="IPR045584">
    <property type="entry name" value="Pilin-like"/>
</dbReference>
<feature type="domain" description="DUF1559" evidence="2">
    <location>
        <begin position="32"/>
        <end position="76"/>
    </location>
</feature>
<comment type="caution">
    <text evidence="3">The sequence shown here is derived from an EMBL/GenBank/DDBJ whole genome shotgun (WGS) entry which is preliminary data.</text>
</comment>
<dbReference type="PANTHER" id="PTHR30093">
    <property type="entry name" value="GENERAL SECRETION PATHWAY PROTEIN G"/>
    <property type="match status" value="1"/>
</dbReference>
<gene>
    <name evidence="3" type="ORF">J3R75_003576</name>
</gene>
<evidence type="ECO:0000259" key="2">
    <source>
        <dbReference type="Pfam" id="PF07596"/>
    </source>
</evidence>
<dbReference type="EMBL" id="JAUSVL010000001">
    <property type="protein sequence ID" value="MDQ0291469.1"/>
    <property type="molecule type" value="Genomic_DNA"/>
</dbReference>
<evidence type="ECO:0000313" key="4">
    <source>
        <dbReference type="Proteomes" id="UP001238163"/>
    </source>
</evidence>
<dbReference type="Gene3D" id="3.30.700.10">
    <property type="entry name" value="Glycoprotein, Type 4 Pilin"/>
    <property type="match status" value="1"/>
</dbReference>
<dbReference type="InterPro" id="IPR000983">
    <property type="entry name" value="Bac_GSPG_pilin"/>
</dbReference>
<accession>A0AAE3VJV9</accession>
<dbReference type="Pfam" id="PF07596">
    <property type="entry name" value="SBP_bac_10"/>
    <property type="match status" value="1"/>
</dbReference>
<dbReference type="InterPro" id="IPR012902">
    <property type="entry name" value="N_methyl_site"/>
</dbReference>
<name>A0AAE3VJV9_9BACT</name>
<dbReference type="AlphaFoldDB" id="A0AAE3VJV9"/>
<keyword evidence="1" id="KW-0488">Methylation</keyword>
<organism evidence="3 4">
    <name type="scientific">Oligosphaera ethanolica</name>
    <dbReference type="NCBI Taxonomy" id="760260"/>
    <lineage>
        <taxon>Bacteria</taxon>
        <taxon>Pseudomonadati</taxon>
        <taxon>Lentisphaerota</taxon>
        <taxon>Oligosphaeria</taxon>
        <taxon>Oligosphaerales</taxon>
        <taxon>Oligosphaeraceae</taxon>
        <taxon>Oligosphaera</taxon>
    </lineage>
</organism>
<dbReference type="Proteomes" id="UP001238163">
    <property type="component" value="Unassembled WGS sequence"/>
</dbReference>
<keyword evidence="4" id="KW-1185">Reference proteome</keyword>